<dbReference type="Proteomes" id="UP001178507">
    <property type="component" value="Unassembled WGS sequence"/>
</dbReference>
<keyword evidence="3" id="KW-1185">Reference proteome</keyword>
<feature type="region of interest" description="Disordered" evidence="1">
    <location>
        <begin position="58"/>
        <end position="93"/>
    </location>
</feature>
<evidence type="ECO:0000313" key="2">
    <source>
        <dbReference type="EMBL" id="CAJ1376264.1"/>
    </source>
</evidence>
<organism evidence="2 3">
    <name type="scientific">Effrenium voratum</name>
    <dbReference type="NCBI Taxonomy" id="2562239"/>
    <lineage>
        <taxon>Eukaryota</taxon>
        <taxon>Sar</taxon>
        <taxon>Alveolata</taxon>
        <taxon>Dinophyceae</taxon>
        <taxon>Suessiales</taxon>
        <taxon>Symbiodiniaceae</taxon>
        <taxon>Effrenium</taxon>
    </lineage>
</organism>
<reference evidence="2" key="1">
    <citation type="submission" date="2023-08" db="EMBL/GenBank/DDBJ databases">
        <authorList>
            <person name="Chen Y."/>
            <person name="Shah S."/>
            <person name="Dougan E. K."/>
            <person name="Thang M."/>
            <person name="Chan C."/>
        </authorList>
    </citation>
    <scope>NUCLEOTIDE SEQUENCE</scope>
</reference>
<gene>
    <name evidence="2" type="ORF">EVOR1521_LOCUS5369</name>
</gene>
<proteinExistence type="predicted"/>
<name>A0AA36HVU2_9DINO</name>
<feature type="compositionally biased region" description="Basic and acidic residues" evidence="1">
    <location>
        <begin position="75"/>
        <end position="84"/>
    </location>
</feature>
<dbReference type="EMBL" id="CAUJNA010000377">
    <property type="protein sequence ID" value="CAJ1376264.1"/>
    <property type="molecule type" value="Genomic_DNA"/>
</dbReference>
<dbReference type="AlphaFoldDB" id="A0AA36HVU2"/>
<protein>
    <submittedName>
        <fullName evidence="2">Uncharacterized protein</fullName>
    </submittedName>
</protein>
<comment type="caution">
    <text evidence="2">The sequence shown here is derived from an EMBL/GenBank/DDBJ whole genome shotgun (WGS) entry which is preliminary data.</text>
</comment>
<evidence type="ECO:0000256" key="1">
    <source>
        <dbReference type="SAM" id="MobiDB-lite"/>
    </source>
</evidence>
<accession>A0AA36HVU2</accession>
<evidence type="ECO:0000313" key="3">
    <source>
        <dbReference type="Proteomes" id="UP001178507"/>
    </source>
</evidence>
<sequence>MGMEDWDESAVDLLLGVACVEADELLATATRLSKSSGSAVTVEDMRIAADWRYGHRDGADEQARRQAAKRRKKINEKPLPEVKSKGQPLFPQDVWIGGEDRQQVVDESAEEAELEAVG</sequence>